<proteinExistence type="predicted"/>
<dbReference type="AlphaFoldDB" id="A0A917CZ43"/>
<organism evidence="6 7">
    <name type="scientific">Paenibacillus albidus</name>
    <dbReference type="NCBI Taxonomy" id="2041023"/>
    <lineage>
        <taxon>Bacteria</taxon>
        <taxon>Bacillati</taxon>
        <taxon>Bacillota</taxon>
        <taxon>Bacilli</taxon>
        <taxon>Bacillales</taxon>
        <taxon>Paenibacillaceae</taxon>
        <taxon>Paenibacillus</taxon>
    </lineage>
</organism>
<evidence type="ECO:0000256" key="3">
    <source>
        <dbReference type="ARBA" id="ARBA00022679"/>
    </source>
</evidence>
<evidence type="ECO:0000259" key="5">
    <source>
        <dbReference type="Pfam" id="PF13847"/>
    </source>
</evidence>
<reference evidence="6" key="1">
    <citation type="journal article" date="2014" name="Int. J. Syst. Evol. Microbiol.">
        <title>Complete genome sequence of Corynebacterium casei LMG S-19264T (=DSM 44701T), isolated from a smear-ripened cheese.</title>
        <authorList>
            <consortium name="US DOE Joint Genome Institute (JGI-PGF)"/>
            <person name="Walter F."/>
            <person name="Albersmeier A."/>
            <person name="Kalinowski J."/>
            <person name="Ruckert C."/>
        </authorList>
    </citation>
    <scope>NUCLEOTIDE SEQUENCE</scope>
    <source>
        <strain evidence="6">CGMCC 1.16134</strain>
    </source>
</reference>
<dbReference type="CDD" id="cd02440">
    <property type="entry name" value="AdoMet_MTases"/>
    <property type="match status" value="1"/>
</dbReference>
<protein>
    <recommendedName>
        <fullName evidence="5">Methyltransferase domain-containing protein</fullName>
    </recommendedName>
</protein>
<dbReference type="GO" id="GO:0032259">
    <property type="term" value="P:methylation"/>
    <property type="evidence" value="ECO:0007669"/>
    <property type="project" value="UniProtKB-KW"/>
</dbReference>
<reference evidence="6" key="2">
    <citation type="submission" date="2020-09" db="EMBL/GenBank/DDBJ databases">
        <authorList>
            <person name="Sun Q."/>
            <person name="Zhou Y."/>
        </authorList>
    </citation>
    <scope>NUCLEOTIDE SEQUENCE</scope>
    <source>
        <strain evidence="6">CGMCC 1.16134</strain>
    </source>
</reference>
<evidence type="ECO:0000256" key="1">
    <source>
        <dbReference type="ARBA" id="ARBA00005189"/>
    </source>
</evidence>
<dbReference type="SUPFAM" id="SSF53335">
    <property type="entry name" value="S-adenosyl-L-methionine-dependent methyltransferases"/>
    <property type="match status" value="1"/>
</dbReference>
<feature type="domain" description="Methyltransferase" evidence="5">
    <location>
        <begin position="41"/>
        <end position="160"/>
    </location>
</feature>
<dbReference type="EMBL" id="BMKR01000032">
    <property type="protein sequence ID" value="GGG01361.1"/>
    <property type="molecule type" value="Genomic_DNA"/>
</dbReference>
<sequence length="273" mass="30809">MKRKGIHKPTIEDAIEISGIETLHPGGFDLTRRTAEVAELKPGMRVLDVSSGRGTQAIFYAENYGVQVTGIDISEKMIQSATDSAQRSGNTNRVSFRLGDSQALPFSDNSFDAVINECAVGIPDDSQQVLNEMVRVVKPRGTVVIHESIWKKRISDMEKEELSERYGTTPLELEEWNHMLQKAGAVNITAEHEEWSKPERFWKVRKDREVIHYSKLLTFPERVVTLKRILQKHGISGVTKVMENEKIFFNAVLDGKIGYGLYRGVKGDIHGNR</sequence>
<comment type="caution">
    <text evidence="6">The sequence shown here is derived from an EMBL/GenBank/DDBJ whole genome shotgun (WGS) entry which is preliminary data.</text>
</comment>
<comment type="pathway">
    <text evidence="4">Phospholipid metabolism.</text>
</comment>
<name>A0A917CZ43_9BACL</name>
<evidence type="ECO:0000313" key="7">
    <source>
        <dbReference type="Proteomes" id="UP000637643"/>
    </source>
</evidence>
<dbReference type="RefSeq" id="WP_189030207.1">
    <property type="nucleotide sequence ID" value="NZ_BMKR01000032.1"/>
</dbReference>
<dbReference type="InterPro" id="IPR025714">
    <property type="entry name" value="Methyltranfer_dom"/>
</dbReference>
<keyword evidence="3" id="KW-0808">Transferase</keyword>
<dbReference type="PANTHER" id="PTHR44307">
    <property type="entry name" value="PHOSPHOETHANOLAMINE METHYLTRANSFERASE"/>
    <property type="match status" value="1"/>
</dbReference>
<evidence type="ECO:0000256" key="4">
    <source>
        <dbReference type="ARBA" id="ARBA00025707"/>
    </source>
</evidence>
<dbReference type="Pfam" id="PF13847">
    <property type="entry name" value="Methyltransf_31"/>
    <property type="match status" value="1"/>
</dbReference>
<dbReference type="Gene3D" id="3.40.50.150">
    <property type="entry name" value="Vaccinia Virus protein VP39"/>
    <property type="match status" value="1"/>
</dbReference>
<keyword evidence="2" id="KW-0489">Methyltransferase</keyword>
<accession>A0A917CZ43</accession>
<dbReference type="Proteomes" id="UP000637643">
    <property type="component" value="Unassembled WGS sequence"/>
</dbReference>
<dbReference type="PANTHER" id="PTHR44307:SF2">
    <property type="entry name" value="PHOSPHOETHANOLAMINE METHYLTRANSFERASE ISOFORM X1"/>
    <property type="match status" value="1"/>
</dbReference>
<dbReference type="InterPro" id="IPR029063">
    <property type="entry name" value="SAM-dependent_MTases_sf"/>
</dbReference>
<keyword evidence="7" id="KW-1185">Reference proteome</keyword>
<comment type="pathway">
    <text evidence="1">Lipid metabolism.</text>
</comment>
<gene>
    <name evidence="6" type="ORF">GCM10010912_52780</name>
</gene>
<evidence type="ECO:0000313" key="6">
    <source>
        <dbReference type="EMBL" id="GGG01361.1"/>
    </source>
</evidence>
<evidence type="ECO:0000256" key="2">
    <source>
        <dbReference type="ARBA" id="ARBA00022603"/>
    </source>
</evidence>
<dbReference type="GO" id="GO:0008168">
    <property type="term" value="F:methyltransferase activity"/>
    <property type="evidence" value="ECO:0007669"/>
    <property type="project" value="UniProtKB-KW"/>
</dbReference>